<gene>
    <name evidence="1" type="ORF">FHW18_004450</name>
</gene>
<dbReference type="PANTHER" id="PTHR35586:SF1">
    <property type="entry name" value="SLL1691 PROTEIN"/>
    <property type="match status" value="1"/>
</dbReference>
<proteinExistence type="predicted"/>
<dbReference type="PANTHER" id="PTHR35586">
    <property type="entry name" value="SLL1691 PROTEIN"/>
    <property type="match status" value="1"/>
</dbReference>
<dbReference type="EMBL" id="JACBYR010000002">
    <property type="protein sequence ID" value="NYE85143.1"/>
    <property type="molecule type" value="Genomic_DNA"/>
</dbReference>
<dbReference type="AlphaFoldDB" id="A0A7Y9IY35"/>
<accession>A0A7Y9IY35</accession>
<keyword evidence="2" id="KW-1185">Reference proteome</keyword>
<comment type="caution">
    <text evidence="1">The sequence shown here is derived from an EMBL/GenBank/DDBJ whole genome shotgun (WGS) entry which is preliminary data.</text>
</comment>
<sequence length="376" mass="42094">MPPATDYDSPWKDALAAYFRDFMTLLWPSIATLIDWSKPHVFLDKELQRRVRDGDAGRSYVDKLVEVTTYRYGMRRVLIHIEIQGRADARFPARMYRYNALLKDTRGGPVVDSLAVLTGHDAGPEWMRYRDEGLACITEFTFPVVALGHWRTRLPDLVALAATNPFAVIVMAQLQALHDHDAEHRLDGKIRLLRLLYRSGYARDDIRALIRLIDWMITLPPVLEDRFQQAGLAIEEEMKMPFVTTFERLGEARGLAKGLEQGRELGLELGRELERDAIRRNQAAILHRLLTRRFGALPPGFNARLSTAPLDTLNRWLDNAIDAPALDAVFTVASADALLTVASADAEFTVAPADGVLTVLADTLSTPPAAPQSTQA</sequence>
<name>A0A7Y9IY35_9BURK</name>
<reference evidence="1 2" key="1">
    <citation type="submission" date="2020-07" db="EMBL/GenBank/DDBJ databases">
        <title>Genomic Encyclopedia of Type Strains, Phase IV (KMG-V): Genome sequencing to study the core and pangenomes of soil and plant-associated prokaryotes.</title>
        <authorList>
            <person name="Whitman W."/>
        </authorList>
    </citation>
    <scope>NUCLEOTIDE SEQUENCE [LARGE SCALE GENOMIC DNA]</scope>
    <source>
        <strain evidence="1 2">SAS40</strain>
    </source>
</reference>
<organism evidence="1 2">
    <name type="scientific">Pigmentiphaga litoralis</name>
    <dbReference type="NCBI Taxonomy" id="516702"/>
    <lineage>
        <taxon>Bacteria</taxon>
        <taxon>Pseudomonadati</taxon>
        <taxon>Pseudomonadota</taxon>
        <taxon>Betaproteobacteria</taxon>
        <taxon>Burkholderiales</taxon>
        <taxon>Alcaligenaceae</taxon>
        <taxon>Pigmentiphaga</taxon>
    </lineage>
</organism>
<evidence type="ECO:0000313" key="2">
    <source>
        <dbReference type="Proteomes" id="UP000542125"/>
    </source>
</evidence>
<dbReference type="Proteomes" id="UP000542125">
    <property type="component" value="Unassembled WGS sequence"/>
</dbReference>
<evidence type="ECO:0000313" key="1">
    <source>
        <dbReference type="EMBL" id="NYE85143.1"/>
    </source>
</evidence>
<dbReference type="RefSeq" id="WP_179589142.1">
    <property type="nucleotide sequence ID" value="NZ_JACBYR010000002.1"/>
</dbReference>
<evidence type="ECO:0008006" key="3">
    <source>
        <dbReference type="Google" id="ProtNLM"/>
    </source>
</evidence>
<protein>
    <recommendedName>
        <fullName evidence="3">DUF4351 domain-containing protein</fullName>
    </recommendedName>
</protein>